<dbReference type="InterPro" id="IPR036420">
    <property type="entry name" value="BRCT_dom_sf"/>
</dbReference>
<dbReference type="GO" id="GO:0000077">
    <property type="term" value="P:DNA damage checkpoint signaling"/>
    <property type="evidence" value="ECO:0007669"/>
    <property type="project" value="TreeGrafter"/>
</dbReference>
<dbReference type="Proteomes" id="UP000008743">
    <property type="component" value="Unassembled WGS sequence"/>
</dbReference>
<dbReference type="InParanoid" id="A0A0D2WRE2"/>
<evidence type="ECO:0000256" key="4">
    <source>
        <dbReference type="SAM" id="MobiDB-lite"/>
    </source>
</evidence>
<feature type="compositionally biased region" description="Low complexity" evidence="4">
    <location>
        <begin position="1426"/>
        <end position="1436"/>
    </location>
</feature>
<feature type="region of interest" description="Disordered" evidence="4">
    <location>
        <begin position="268"/>
        <end position="288"/>
    </location>
</feature>
<keyword evidence="2" id="KW-0227">DNA damage</keyword>
<feature type="region of interest" description="Disordered" evidence="4">
    <location>
        <begin position="152"/>
        <end position="195"/>
    </location>
</feature>
<evidence type="ECO:0000256" key="1">
    <source>
        <dbReference type="ARBA" id="ARBA00004123"/>
    </source>
</evidence>
<feature type="compositionally biased region" description="Low complexity" evidence="4">
    <location>
        <begin position="1067"/>
        <end position="1082"/>
    </location>
</feature>
<feature type="region of interest" description="Disordered" evidence="4">
    <location>
        <begin position="797"/>
        <end position="823"/>
    </location>
</feature>
<accession>A0A0D2WRE2</accession>
<feature type="compositionally biased region" description="Polar residues" evidence="4">
    <location>
        <begin position="1151"/>
        <end position="1167"/>
    </location>
</feature>
<evidence type="ECO:0000259" key="5">
    <source>
        <dbReference type="PROSITE" id="PS50172"/>
    </source>
</evidence>
<feature type="compositionally biased region" description="Polar residues" evidence="4">
    <location>
        <begin position="1479"/>
        <end position="1488"/>
    </location>
</feature>
<feature type="region of interest" description="Disordered" evidence="4">
    <location>
        <begin position="686"/>
        <end position="714"/>
    </location>
</feature>
<feature type="region of interest" description="Disordered" evidence="4">
    <location>
        <begin position="226"/>
        <end position="249"/>
    </location>
</feature>
<feature type="region of interest" description="Disordered" evidence="4">
    <location>
        <begin position="728"/>
        <end position="772"/>
    </location>
</feature>
<feature type="compositionally biased region" description="Low complexity" evidence="4">
    <location>
        <begin position="1"/>
        <end position="14"/>
    </location>
</feature>
<evidence type="ECO:0000313" key="6">
    <source>
        <dbReference type="EMBL" id="KJE94455.1"/>
    </source>
</evidence>
<feature type="compositionally biased region" description="Low complexity" evidence="4">
    <location>
        <begin position="318"/>
        <end position="332"/>
    </location>
</feature>
<dbReference type="GO" id="GO:0042393">
    <property type="term" value="F:histone binding"/>
    <property type="evidence" value="ECO:0007669"/>
    <property type="project" value="TreeGrafter"/>
</dbReference>
<feature type="compositionally biased region" description="Polar residues" evidence="4">
    <location>
        <begin position="333"/>
        <end position="347"/>
    </location>
</feature>
<feature type="compositionally biased region" description="Low complexity" evidence="4">
    <location>
        <begin position="24"/>
        <end position="50"/>
    </location>
</feature>
<comment type="subcellular location">
    <subcellularLocation>
        <location evidence="1">Nucleus</location>
    </subcellularLocation>
</comment>
<feature type="region of interest" description="Disordered" evidence="4">
    <location>
        <begin position="113"/>
        <end position="137"/>
    </location>
</feature>
<keyword evidence="7" id="KW-1185">Reference proteome</keyword>
<feature type="compositionally biased region" description="Polar residues" evidence="4">
    <location>
        <begin position="181"/>
        <end position="191"/>
    </location>
</feature>
<feature type="compositionally biased region" description="Polar residues" evidence="4">
    <location>
        <begin position="1113"/>
        <end position="1126"/>
    </location>
</feature>
<dbReference type="GO" id="GO:0045944">
    <property type="term" value="P:positive regulation of transcription by RNA polymerase II"/>
    <property type="evidence" value="ECO:0007669"/>
    <property type="project" value="TreeGrafter"/>
</dbReference>
<feature type="compositionally biased region" description="Pro residues" evidence="4">
    <location>
        <begin position="698"/>
        <end position="707"/>
    </location>
</feature>
<dbReference type="InterPro" id="IPR047250">
    <property type="entry name" value="BRCT_p53bp1-like_rpt2"/>
</dbReference>
<feature type="compositionally biased region" description="Low complexity" evidence="4">
    <location>
        <begin position="1025"/>
        <end position="1040"/>
    </location>
</feature>
<feature type="domain" description="BRCT" evidence="5">
    <location>
        <begin position="1512"/>
        <end position="1597"/>
    </location>
</feature>
<feature type="region of interest" description="Disordered" evidence="4">
    <location>
        <begin position="1417"/>
        <end position="1490"/>
    </location>
</feature>
<feature type="region of interest" description="Disordered" evidence="4">
    <location>
        <begin position="307"/>
        <end position="347"/>
    </location>
</feature>
<dbReference type="InterPro" id="IPR047252">
    <property type="entry name" value="TP53BP1-like"/>
</dbReference>
<dbReference type="InterPro" id="IPR047249">
    <property type="entry name" value="BRCT_p53bp1-like_rpt1"/>
</dbReference>
<dbReference type="RefSeq" id="XP_004346778.2">
    <property type="nucleotide sequence ID" value="XM_004346728.2"/>
</dbReference>
<feature type="domain" description="BRCT" evidence="5">
    <location>
        <begin position="1621"/>
        <end position="1725"/>
    </location>
</feature>
<dbReference type="PANTHER" id="PTHR15321">
    <property type="entry name" value="TUMOR SUPPRESSOR P53-BINDING PROTEIN 1"/>
    <property type="match status" value="1"/>
</dbReference>
<dbReference type="Gene3D" id="2.30.30.140">
    <property type="match status" value="1"/>
</dbReference>
<feature type="region of interest" description="Disordered" evidence="4">
    <location>
        <begin position="1"/>
        <end position="77"/>
    </location>
</feature>
<dbReference type="OrthoDB" id="129353at2759"/>
<evidence type="ECO:0000256" key="3">
    <source>
        <dbReference type="ARBA" id="ARBA00023242"/>
    </source>
</evidence>
<feature type="compositionally biased region" description="Pro residues" evidence="4">
    <location>
        <begin position="807"/>
        <end position="820"/>
    </location>
</feature>
<dbReference type="GO" id="GO:0005634">
    <property type="term" value="C:nucleus"/>
    <property type="evidence" value="ECO:0007669"/>
    <property type="project" value="UniProtKB-SubCell"/>
</dbReference>
<sequence length="1733" mass="180589">MLSRSGTAASAAGSPQHVETPGLTTTSAATFSTSTSTTADTTTSTTTSSSVSLVDAEQMEPSPSPTPDVADPALQVATDDRWRLSASQKRRQEAWVKAAPSPVAAATASAAALAGSAKLPGRTGRPVATTTSGGPPPSVILALAAQQNTPSLEMDDWDTGNNDIAGDTSHGVDATFPPTLNDVQATTTTSAMPLEQHKQHAPLTNLQVMDDAPSIAATVHPAAAAAAAGQADPADRQHAPFDPSQLQFSTPTGFSVLQLQAVDEVAQPHQAGNEPAAQEEEEDLPHHRDPALSSQVDLFSRAAALAMGGSQPGASNPSSSTTSSSSSSSSRSATHNDAVNASLNPTSSTFIPGNAFLRPSEIPNAAAIGSAVEPLMDAGEEWPSTIATLPAPASGAVPTPLVVAGTFDDPDASRSTWLDAPIPRNAPVNQASVVIDHEPAAATPRNPEVSERAATAFAHHAPLGETNSFAVIPTVSLLDGSASRSTVSTDAGEKSTEFEPDIPPRMAAMRSPTFAAEGSANATFAVQHRGVVTSADLSSSSDLSASVGASSRDAAANPATANAPETRANVVDHSHSGAGTNPVPMQVETSVLPVDFVPESQHAPEPESDMFVLHYSASQSQTFPFPAFVDRSLPRARASSPPVFHVAEPMDVDAETTTSTAAVQPPAMADTTPMVEIVASAAPVIPTSPLPARENVPQTPPPPPPPAESTDAHIPSSPVILSLNAQSSLSPVREARSARQLPAHAATSETRPSLPHLRNVRGNARSSTSSDVVVLESQTTVNASLAAVVREQAVTPATLSPHQAKPVTPPSNPNPAPPPSSASAAPVVNVQRLISVAPSTEMPAFTSGVSDEQISAALATAALDGSLVKITTISTRHVTTRRIVRTFQTLPDGREILESELEVEEAPTVVEERHIVFCQPSQVVERLRPLNPADMLSGPMPNESGHDELVKRMTATPALPAMTMAPIPRRQPSVGLRSDTAPMVVVAPASRSPPVDAPALTLLPTISAATPMESSVVVVASPQTSSARPGGRPRLPSLPSETRARAVEPATTVSGGASLSKSSPGLAAAATSPAATSPAAPSGVAGTTTARLPTSAQVSSAEKFKVLPGKKQAGQSSKPGQQSGKKNGTDRAGPSTTDDDADERPILARTPTRTPTRNGALATSTVAAKSPAPGPQPCEQPSLDSLLMPEYAADDRVLARWKDGSFYAGTIARLLATSDSTNSMRRKRQGENDVQMVIVLFDDGDRLRVPVTALFPAAFLRGGQRVFARRNRSEDAFDLAIISKPVVAGTSFELVFESDKHKAVCGLADLVCEAEWLPVLARRLPHPSSITVTLPPRALSPVDFGPVSPVSSPPPMSFAATSAQTRKSIKRVHEDQGAATLSPVPMVKRLRPVVESVDEFAMEDDPPQQPVVVVAQAHSRPDRGTSTRAAASSATGLRNTHVRPSSDFEEPSALDTSIEVAPVRSRQAAALSSGARKQMPTSPATTPSRAAMRGFASNAETLFSGDSSAMPESDTLFLGFIFYLTCSVKNGDGSVVQKDALAEQIEAGGGHVMDTVFEADIEVSKGAFVVADTPRRTLKYLQALAIGSRKNAILDPKKYTLAAGLSLLTNQEIEYPIFKSKEHRPFHEQTVLIGGEAEFRSFWKKVLDAGGAKVSQRPPNAVHASESNATFLLLPSPATAPTPNDREISNLVRRANLHGIPAVTCEWIVQCLIVGRLIPPSSHPSFLRAEPRS</sequence>
<keyword evidence="3" id="KW-0539">Nucleus</keyword>
<dbReference type="Pfam" id="PF18428">
    <property type="entry name" value="BRCT_3"/>
    <property type="match status" value="1"/>
</dbReference>
<dbReference type="CDD" id="cd17745">
    <property type="entry name" value="BRCT_p53bp1_rpt1"/>
    <property type="match status" value="1"/>
</dbReference>
<gene>
    <name evidence="6" type="ORF">CAOG_005093</name>
</gene>
<reference evidence="7" key="1">
    <citation type="submission" date="2011-02" db="EMBL/GenBank/DDBJ databases">
        <title>The Genome Sequence of Capsaspora owczarzaki ATCC 30864.</title>
        <authorList>
            <person name="Russ C."/>
            <person name="Cuomo C."/>
            <person name="Burger G."/>
            <person name="Gray M.W."/>
            <person name="Holland P.W.H."/>
            <person name="King N."/>
            <person name="Lang F.B.F."/>
            <person name="Roger A.J."/>
            <person name="Ruiz-Trillo I."/>
            <person name="Young S.K."/>
            <person name="Zeng Q."/>
            <person name="Gargeya S."/>
            <person name="Alvarado L."/>
            <person name="Berlin A."/>
            <person name="Chapman S.B."/>
            <person name="Chen Z."/>
            <person name="Freedman E."/>
            <person name="Gellesch M."/>
            <person name="Goldberg J."/>
            <person name="Griggs A."/>
            <person name="Gujja S."/>
            <person name="Heilman E."/>
            <person name="Heiman D."/>
            <person name="Howarth C."/>
            <person name="Mehta T."/>
            <person name="Neiman D."/>
            <person name="Pearson M."/>
            <person name="Roberts A."/>
            <person name="Saif S."/>
            <person name="Shea T."/>
            <person name="Shenoy N."/>
            <person name="Sisk P."/>
            <person name="Stolte C."/>
            <person name="Sykes S."/>
            <person name="White J."/>
            <person name="Yandava C."/>
            <person name="Haas B."/>
            <person name="Nusbaum C."/>
            <person name="Birren B."/>
        </authorList>
    </citation>
    <scope>NUCLEOTIDE SEQUENCE</scope>
    <source>
        <strain evidence="7">ATCC 30864</strain>
    </source>
</reference>
<dbReference type="Gene3D" id="3.40.50.10190">
    <property type="entry name" value="BRCT domain"/>
    <property type="match status" value="2"/>
</dbReference>
<dbReference type="STRING" id="595528.A0A0D2WRE2"/>
<organism evidence="6 7">
    <name type="scientific">Capsaspora owczarzaki (strain ATCC 30864)</name>
    <dbReference type="NCBI Taxonomy" id="595528"/>
    <lineage>
        <taxon>Eukaryota</taxon>
        <taxon>Filasterea</taxon>
        <taxon>Capsaspora</taxon>
    </lineage>
</organism>
<name>A0A0D2WRE2_CAPO3</name>
<dbReference type="PROSITE" id="PS50172">
    <property type="entry name" value="BRCT"/>
    <property type="match status" value="2"/>
</dbReference>
<evidence type="ECO:0000256" key="2">
    <source>
        <dbReference type="ARBA" id="ARBA00022763"/>
    </source>
</evidence>
<feature type="region of interest" description="Disordered" evidence="4">
    <location>
        <begin position="1020"/>
        <end position="1183"/>
    </location>
</feature>
<dbReference type="SUPFAM" id="SSF52113">
    <property type="entry name" value="BRCT domain"/>
    <property type="match status" value="2"/>
</dbReference>
<feature type="region of interest" description="Disordered" evidence="4">
    <location>
        <begin position="484"/>
        <end position="505"/>
    </location>
</feature>
<feature type="region of interest" description="Disordered" evidence="4">
    <location>
        <begin position="83"/>
        <end position="102"/>
    </location>
</feature>
<dbReference type="PANTHER" id="PTHR15321:SF3">
    <property type="entry name" value="TP53-BINDING PROTEIN 1"/>
    <property type="match status" value="1"/>
</dbReference>
<feature type="compositionally biased region" description="Polar residues" evidence="4">
    <location>
        <begin position="1051"/>
        <end position="1063"/>
    </location>
</feature>
<dbReference type="InterPro" id="IPR001357">
    <property type="entry name" value="BRCT_dom"/>
</dbReference>
<feature type="region of interest" description="Disordered" evidence="4">
    <location>
        <begin position="535"/>
        <end position="565"/>
    </location>
</feature>
<dbReference type="EMBL" id="KE346367">
    <property type="protein sequence ID" value="KJE94455.1"/>
    <property type="molecule type" value="Genomic_DNA"/>
</dbReference>
<protein>
    <recommendedName>
        <fullName evidence="5">BRCT domain-containing protein</fullName>
    </recommendedName>
</protein>
<proteinExistence type="predicted"/>
<feature type="compositionally biased region" description="Polar residues" evidence="4">
    <location>
        <begin position="1085"/>
        <end position="1100"/>
    </location>
</feature>
<dbReference type="CDD" id="cd17724">
    <property type="entry name" value="BRCT_p53bp1_rpt2"/>
    <property type="match status" value="1"/>
</dbReference>
<evidence type="ECO:0000313" key="7">
    <source>
        <dbReference type="Proteomes" id="UP000008743"/>
    </source>
</evidence>